<feature type="region of interest" description="Disordered" evidence="7">
    <location>
        <begin position="1029"/>
        <end position="1062"/>
    </location>
</feature>
<dbReference type="SUPFAM" id="SSF55785">
    <property type="entry name" value="PYP-like sensor domain (PAS domain)"/>
    <property type="match status" value="2"/>
</dbReference>
<feature type="transmembrane region" description="Helical" evidence="8">
    <location>
        <begin position="1850"/>
        <end position="1869"/>
    </location>
</feature>
<dbReference type="InterPro" id="IPR057352">
    <property type="entry name" value="TPR_TmcB/C"/>
</dbReference>
<keyword evidence="1" id="KW-0600">Photoreceptor protein</keyword>
<feature type="region of interest" description="Disordered" evidence="7">
    <location>
        <begin position="1752"/>
        <end position="1799"/>
    </location>
</feature>
<dbReference type="InterPro" id="IPR052994">
    <property type="entry name" value="Tiny_macrocysts_regulators"/>
</dbReference>
<dbReference type="PANTHER" id="PTHR31600">
    <property type="entry name" value="TINY MACROCYSTS PROTEIN B-RELATED"/>
    <property type="match status" value="1"/>
</dbReference>
<feature type="domain" description="PAS" evidence="9">
    <location>
        <begin position="720"/>
        <end position="750"/>
    </location>
</feature>
<feature type="region of interest" description="Disordered" evidence="7">
    <location>
        <begin position="1"/>
        <end position="28"/>
    </location>
</feature>
<dbReference type="NCBIfam" id="TIGR00229">
    <property type="entry name" value="sensory_box"/>
    <property type="match status" value="1"/>
</dbReference>
<keyword evidence="1" id="KW-0157">Chromophore</keyword>
<dbReference type="Pfam" id="PF13426">
    <property type="entry name" value="PAS_9"/>
    <property type="match status" value="2"/>
</dbReference>
<dbReference type="PROSITE" id="PS50112">
    <property type="entry name" value="PAS"/>
    <property type="match status" value="1"/>
</dbReference>
<evidence type="ECO:0000256" key="2">
    <source>
        <dbReference type="ARBA" id="ARBA00022606"/>
    </source>
</evidence>
<dbReference type="GO" id="GO:0009881">
    <property type="term" value="F:photoreceptor activity"/>
    <property type="evidence" value="ECO:0007669"/>
    <property type="project" value="UniProtKB-KW"/>
</dbReference>
<dbReference type="Pfam" id="PF25474">
    <property type="entry name" value="TPR_TmcB"/>
    <property type="match status" value="1"/>
</dbReference>
<feature type="transmembrane region" description="Helical" evidence="8">
    <location>
        <begin position="193"/>
        <end position="212"/>
    </location>
</feature>
<evidence type="ECO:0000313" key="10">
    <source>
        <dbReference type="EMBL" id="GBF92718.1"/>
    </source>
</evidence>
<evidence type="ECO:0000256" key="7">
    <source>
        <dbReference type="SAM" id="MobiDB-lite"/>
    </source>
</evidence>
<dbReference type="OrthoDB" id="542352at2759"/>
<accession>A0A2V0NYK1</accession>
<feature type="compositionally biased region" description="Low complexity" evidence="7">
    <location>
        <begin position="1045"/>
        <end position="1057"/>
    </location>
</feature>
<dbReference type="PANTHER" id="PTHR31600:SF2">
    <property type="entry name" value="GAMETE ENRICHED GENE 10 PROTEIN-RELATED"/>
    <property type="match status" value="1"/>
</dbReference>
<dbReference type="EMBL" id="BDRX01000034">
    <property type="protein sequence ID" value="GBF92718.1"/>
    <property type="molecule type" value="Genomic_DNA"/>
</dbReference>
<dbReference type="CDD" id="cd00130">
    <property type="entry name" value="PAS"/>
    <property type="match status" value="2"/>
</dbReference>
<evidence type="ECO:0000259" key="9">
    <source>
        <dbReference type="PROSITE" id="PS50112"/>
    </source>
</evidence>
<keyword evidence="8" id="KW-0812">Transmembrane</keyword>
<keyword evidence="8" id="KW-1133">Transmembrane helix</keyword>
<feature type="compositionally biased region" description="Basic and acidic residues" evidence="7">
    <location>
        <begin position="1278"/>
        <end position="1299"/>
    </location>
</feature>
<feature type="transmembrane region" description="Helical" evidence="8">
    <location>
        <begin position="232"/>
        <end position="250"/>
    </location>
</feature>
<keyword evidence="4" id="KW-0547">Nucleotide-binding</keyword>
<dbReference type="GO" id="GO:0005524">
    <property type="term" value="F:ATP binding"/>
    <property type="evidence" value="ECO:0007669"/>
    <property type="project" value="UniProtKB-KW"/>
</dbReference>
<evidence type="ECO:0000256" key="8">
    <source>
        <dbReference type="SAM" id="Phobius"/>
    </source>
</evidence>
<dbReference type="STRING" id="307507.A0A2V0NYK1"/>
<feature type="transmembrane region" description="Helical" evidence="8">
    <location>
        <begin position="136"/>
        <end position="155"/>
    </location>
</feature>
<evidence type="ECO:0000313" key="11">
    <source>
        <dbReference type="Proteomes" id="UP000247498"/>
    </source>
</evidence>
<organism evidence="10 11">
    <name type="scientific">Raphidocelis subcapitata</name>
    <dbReference type="NCBI Taxonomy" id="307507"/>
    <lineage>
        <taxon>Eukaryota</taxon>
        <taxon>Viridiplantae</taxon>
        <taxon>Chlorophyta</taxon>
        <taxon>core chlorophytes</taxon>
        <taxon>Chlorophyceae</taxon>
        <taxon>CS clade</taxon>
        <taxon>Sphaeropleales</taxon>
        <taxon>Selenastraceae</taxon>
        <taxon>Raphidocelis</taxon>
    </lineage>
</organism>
<feature type="non-terminal residue" evidence="10">
    <location>
        <position position="1928"/>
    </location>
</feature>
<feature type="region of interest" description="Disordered" evidence="7">
    <location>
        <begin position="1249"/>
        <end position="1435"/>
    </location>
</feature>
<evidence type="ECO:0000256" key="1">
    <source>
        <dbReference type="ARBA" id="ARBA00022543"/>
    </source>
</evidence>
<gene>
    <name evidence="10" type="ORF">Rsub_05087</name>
</gene>
<evidence type="ECO:0000256" key="3">
    <source>
        <dbReference type="ARBA" id="ARBA00022679"/>
    </source>
</evidence>
<dbReference type="Gene3D" id="3.30.450.20">
    <property type="entry name" value="PAS domain"/>
    <property type="match status" value="2"/>
</dbReference>
<keyword evidence="11" id="KW-1185">Reference proteome</keyword>
<feature type="transmembrane region" description="Helical" evidence="8">
    <location>
        <begin position="286"/>
        <end position="306"/>
    </location>
</feature>
<keyword evidence="6" id="KW-0067">ATP-binding</keyword>
<dbReference type="SMART" id="SM00091">
    <property type="entry name" value="PAS"/>
    <property type="match status" value="3"/>
</dbReference>
<name>A0A2V0NYK1_9CHLO</name>
<feature type="transmembrane region" description="Helical" evidence="8">
    <location>
        <begin position="1678"/>
        <end position="1702"/>
    </location>
</feature>
<comment type="caution">
    <text evidence="10">The sequence shown here is derived from an EMBL/GenBank/DDBJ whole genome shotgun (WGS) entry which is preliminary data.</text>
</comment>
<keyword evidence="8" id="KW-0472">Membrane</keyword>
<sequence length="1928" mass="208100">MSESDGSTTRHSYSTGTSGGGSSAASDTSDAAALNALQDRGDNDESLNDLLDSSRKLDEGVFATLVLLTKSRGQVDLRLVVLRVVFEFLQIFRVVFNTVFPAWNINKSVWAFQAIRWVLIRGLMMPKGYDAYIKLFYALAAIILLSLLLAVWLAVVLKKDDATETGWMGRIISSLQLLCFVVYSLCWVTILDYIVFLLITLIFCGTCLALSIGDCDLNPLTRNVLATPTASVHLKVMICKMAMVILSTCADENQRLQAVGMVLLNTYIWWTLMMGVGYYGEYTLHAWIGLLWGVSYTCILLVISVFKATDDAMRAKLTIYVLYGIFPCVAYGIAVSMLRMWWMKRPLKKLREVFDNSADLTELKGVYRFKDPAQVQMLFRVMRRWDEDGVPEPDATAFGEFILKCGHARFPNNPALLIASANLHIAVRNDGQAARTQLQLAVKSQPSLIERYFIYQTQDQTKRLKDEGGGLDLMGYIEFQRNYRACVRAHKTALSAQRTFWAALLHDTIQFKSLQRSFSIMNTAEARATQVYRKVLERYPTNGRLLKIYGRFLEYCKNDPWTANRYYMEAMKQGTGESLMALVGGNNGREDHEGALQALGSVDERQDGLIIINAAGIIMACNRPALCMFGYEKGELEQKNVSCLMPQPFSGRHNGYLTRYVQTGEARILNTTRYVVGLTKMHSVFPISLSVVKISGARAEAIFMGVVRPTRGDGDGRVRVWVAPGSGLVLTADEAYADLLGIEAAELVGRVASSLGPDIEAIERFLPPIDVEIEVEQGGTDAERILVLNIKCLAPSGALMVVSHKGHIMYATSALASLLGFPAKQLTCMDLQALMPAPYSQLHAGFLKSLSAAPPPTSCRAGAVVHLLRSNGVKVPVTLSIAQHDDGERVQHIVKVLPSNEAARLDSQRLVLAVGESGAVLSVNPGASRALFGFPPQALVGQRLSSFINVFREYARSRRSDDAGLLTALGVRALEGATDEAWRVGVTAPGASEKGAAAASAAAASSLAQALQQRNRERPALMSIAVRTDEHEEGEGGAGAGSGGSAAAAVAATTSGGPSDRGERAALEVVLWRADTVTAVIEVDSNLVVSRADATAGLLFGVSHRALLKKDFRRLAGLPHSTRPSELLLAASGAKAGHHGKKGGLKGGGASKTGVRRKLSCKHADGSELKLEMQAVTKPGSSDHLVLRLQLLEPSAGCLEPLLALQRRGAGAVAAPLLDAGAGEASGSDGGAETEATVAAAAAAVGAPRARGAARLEHDEDGGHDSEDGGGRGGGTRRGSEPPERGGRSSREPRARVAEWVRQAGEGQGGGHHGSSDESFGEEEGARPRGRSPMRGAKGAKSGRAWDPDGATTPRHPKHAGGAGRDRDDDDGEGDREAKDAASASEHSGSEAPSGNDGGLLRAASGVPSLGDASSQQSGSEALDNGSSAAGDGGVDDSELVADFRRAKRLKKLSRLFTCSTAQSATISFRQRTWLLAFIILGAHLAAFAVLVTQIEARYVNAYNTATMARTTDRFQLSSMRINQLQKCALPDFSGYATCSAARIQYYLDRLLLNTKNLRNWHQLLYLGAEGTVKAFGDKRLYDFWTRSPLPEINWEDHGGDDHVLSTRNETLWTMGNKYIMSSWQVHFDATAGVELNDTIAWNYMFENGPDSIFKGYAWSLDTFVDYSWSRLGQLNTVLIVLLVVETLCVQITCMALLTLLVRSANGQHMRRFSVFLALPSATLRAMASRQLVVDDDAGAAEDDEELEALDLGNGGAEGQEDSAKQQKSVRMASDVEDGKEDGDTASPGKKSAKRGGATASKSLAGAALKKPKNLTFRTKVYRALFGWIDTKVKVNGKKLIPNATVVLRFMSPLLLWAIAVVIVFGVSFKQLANLQGPLSSLNAAAHVNYRISRVRLIGNFLGFAESSADNARFRAELLAELGTLRSE</sequence>
<feature type="compositionally biased region" description="Low complexity" evidence="7">
    <location>
        <begin position="1381"/>
        <end position="1395"/>
    </location>
</feature>
<proteinExistence type="predicted"/>
<evidence type="ECO:0000256" key="6">
    <source>
        <dbReference type="ARBA" id="ARBA00022840"/>
    </source>
</evidence>
<reference evidence="10 11" key="1">
    <citation type="journal article" date="2018" name="Sci. Rep.">
        <title>Raphidocelis subcapitata (=Pseudokirchneriella subcapitata) provides an insight into genome evolution and environmental adaptations in the Sphaeropleales.</title>
        <authorList>
            <person name="Suzuki S."/>
            <person name="Yamaguchi H."/>
            <person name="Nakajima N."/>
            <person name="Kawachi M."/>
        </authorList>
    </citation>
    <scope>NUCLEOTIDE SEQUENCE [LARGE SCALE GENOMIC DNA]</scope>
    <source>
        <strain evidence="10 11">NIES-35</strain>
    </source>
</reference>
<keyword evidence="5" id="KW-0418">Kinase</keyword>
<evidence type="ECO:0000256" key="4">
    <source>
        <dbReference type="ARBA" id="ARBA00022741"/>
    </source>
</evidence>
<protein>
    <recommendedName>
        <fullName evidence="9">PAS domain-containing protein</fullName>
    </recommendedName>
</protein>
<dbReference type="InParanoid" id="A0A2V0NYK1"/>
<dbReference type="InterPro" id="IPR035965">
    <property type="entry name" value="PAS-like_dom_sf"/>
</dbReference>
<keyword evidence="2" id="KW-0716">Sensory transduction</keyword>
<feature type="transmembrane region" description="Helical" evidence="8">
    <location>
        <begin position="167"/>
        <end position="186"/>
    </location>
</feature>
<evidence type="ECO:0000256" key="5">
    <source>
        <dbReference type="ARBA" id="ARBA00022777"/>
    </source>
</evidence>
<dbReference type="InterPro" id="IPR000014">
    <property type="entry name" value="PAS"/>
</dbReference>
<dbReference type="GO" id="GO:0016301">
    <property type="term" value="F:kinase activity"/>
    <property type="evidence" value="ECO:0007669"/>
    <property type="project" value="UniProtKB-KW"/>
</dbReference>
<keyword evidence="3" id="KW-0808">Transferase</keyword>
<keyword evidence="1" id="KW-0675">Receptor</keyword>
<feature type="compositionally biased region" description="Low complexity" evidence="7">
    <location>
        <begin position="1"/>
        <end position="16"/>
    </location>
</feature>
<feature type="compositionally biased region" description="Basic and acidic residues" evidence="7">
    <location>
        <begin position="1254"/>
        <end position="1270"/>
    </location>
</feature>
<dbReference type="FunFam" id="3.30.450.20:FF:000060">
    <property type="entry name" value="Sensor protein FixL"/>
    <property type="match status" value="1"/>
</dbReference>
<dbReference type="Proteomes" id="UP000247498">
    <property type="component" value="Unassembled WGS sequence"/>
</dbReference>
<feature type="transmembrane region" description="Helical" evidence="8">
    <location>
        <begin position="262"/>
        <end position="280"/>
    </location>
</feature>
<feature type="transmembrane region" description="Helical" evidence="8">
    <location>
        <begin position="318"/>
        <end position="342"/>
    </location>
</feature>